<dbReference type="EMBL" id="CAJOBC010158349">
    <property type="protein sequence ID" value="CAF4691509.1"/>
    <property type="molecule type" value="Genomic_DNA"/>
</dbReference>
<evidence type="ECO:0000313" key="1">
    <source>
        <dbReference type="EMBL" id="CAF1682794.1"/>
    </source>
</evidence>
<dbReference type="OrthoDB" id="10049206at2759"/>
<sequence length="81" mass="9224">PEYSRPALIFEEIKLINGIDISSAIRHQVPTLLEKFPHTPTFINDSIPIRLLKVLCRHFQEASHHIVNTSVCPRGQSHDLS</sequence>
<dbReference type="Proteomes" id="UP000681722">
    <property type="component" value="Unassembled WGS sequence"/>
</dbReference>
<evidence type="ECO:0000313" key="3">
    <source>
        <dbReference type="Proteomes" id="UP000663829"/>
    </source>
</evidence>
<dbReference type="EMBL" id="CAJNOQ010067996">
    <property type="protein sequence ID" value="CAF1682794.1"/>
    <property type="molecule type" value="Genomic_DNA"/>
</dbReference>
<evidence type="ECO:0000313" key="2">
    <source>
        <dbReference type="EMBL" id="CAF4691509.1"/>
    </source>
</evidence>
<accession>A0A816H8I0</accession>
<proteinExistence type="predicted"/>
<dbReference type="AlphaFoldDB" id="A0A816H8I0"/>
<comment type="caution">
    <text evidence="1">The sequence shown here is derived from an EMBL/GenBank/DDBJ whole genome shotgun (WGS) entry which is preliminary data.</text>
</comment>
<reference evidence="1" key="1">
    <citation type="submission" date="2021-02" db="EMBL/GenBank/DDBJ databases">
        <authorList>
            <person name="Nowell W R."/>
        </authorList>
    </citation>
    <scope>NUCLEOTIDE SEQUENCE</scope>
</reference>
<feature type="non-terminal residue" evidence="1">
    <location>
        <position position="1"/>
    </location>
</feature>
<organism evidence="1 3">
    <name type="scientific">Didymodactylos carnosus</name>
    <dbReference type="NCBI Taxonomy" id="1234261"/>
    <lineage>
        <taxon>Eukaryota</taxon>
        <taxon>Metazoa</taxon>
        <taxon>Spiralia</taxon>
        <taxon>Gnathifera</taxon>
        <taxon>Rotifera</taxon>
        <taxon>Eurotatoria</taxon>
        <taxon>Bdelloidea</taxon>
        <taxon>Philodinida</taxon>
        <taxon>Philodinidae</taxon>
        <taxon>Didymodactylos</taxon>
    </lineage>
</organism>
<keyword evidence="3" id="KW-1185">Reference proteome</keyword>
<name>A0A816H8I0_9BILA</name>
<protein>
    <submittedName>
        <fullName evidence="1">Uncharacterized protein</fullName>
    </submittedName>
</protein>
<gene>
    <name evidence="1" type="ORF">GPM918_LOCUS46651</name>
    <name evidence="2" type="ORF">SRO942_LOCUS51254</name>
</gene>
<dbReference type="Proteomes" id="UP000663829">
    <property type="component" value="Unassembled WGS sequence"/>
</dbReference>